<reference evidence="2 3" key="1">
    <citation type="submission" date="2020-08" db="EMBL/GenBank/DDBJ databases">
        <title>Genomic Encyclopedia of Type Strains, Phase IV (KMG-IV): sequencing the most valuable type-strain genomes for metagenomic binning, comparative biology and taxonomic classification.</title>
        <authorList>
            <person name="Goeker M."/>
        </authorList>
    </citation>
    <scope>NUCLEOTIDE SEQUENCE [LARGE SCALE GENOMIC DNA]</scope>
    <source>
        <strain evidence="2 3">DSM 11805</strain>
    </source>
</reference>
<evidence type="ECO:0000313" key="2">
    <source>
        <dbReference type="EMBL" id="MBB6511777.1"/>
    </source>
</evidence>
<comment type="caution">
    <text evidence="2">The sequence shown here is derived from an EMBL/GenBank/DDBJ whole genome shotgun (WGS) entry which is preliminary data.</text>
</comment>
<sequence length="110" mass="12845">MQNNKGFSIVEVLLGTILFFSMLTTILPISIQIYQEKKSLYDEKLIHHTLYEELKKAQGTQAIIDGEKIQHSIKNKKFSIIMSVEEPYVKACAQWENFRTQKEVCFYDLP</sequence>
<feature type="transmembrane region" description="Helical" evidence="1">
    <location>
        <begin position="12"/>
        <end position="34"/>
    </location>
</feature>
<accession>A0A841RIT2</accession>
<name>A0A841RIT2_9BACI</name>
<evidence type="ECO:0000313" key="3">
    <source>
        <dbReference type="Proteomes" id="UP000572212"/>
    </source>
</evidence>
<evidence type="ECO:0008006" key="4">
    <source>
        <dbReference type="Google" id="ProtNLM"/>
    </source>
</evidence>
<dbReference type="Proteomes" id="UP000572212">
    <property type="component" value="Unassembled WGS sequence"/>
</dbReference>
<keyword evidence="1" id="KW-1133">Transmembrane helix</keyword>
<keyword evidence="3" id="KW-1185">Reference proteome</keyword>
<evidence type="ECO:0000256" key="1">
    <source>
        <dbReference type="SAM" id="Phobius"/>
    </source>
</evidence>
<dbReference type="EMBL" id="JACHON010000001">
    <property type="protein sequence ID" value="MBB6511777.1"/>
    <property type="molecule type" value="Genomic_DNA"/>
</dbReference>
<keyword evidence="1" id="KW-0472">Membrane</keyword>
<keyword evidence="1" id="KW-0812">Transmembrane</keyword>
<protein>
    <recommendedName>
        <fullName evidence="4">Prepilin-type N-terminal cleavage/methylation domain-containing protein</fullName>
    </recommendedName>
</protein>
<dbReference type="RefSeq" id="WP_184244307.1">
    <property type="nucleotide sequence ID" value="NZ_BAAACU010000022.1"/>
</dbReference>
<organism evidence="2 3">
    <name type="scientific">Gracilibacillus halotolerans</name>
    <dbReference type="NCBI Taxonomy" id="74386"/>
    <lineage>
        <taxon>Bacteria</taxon>
        <taxon>Bacillati</taxon>
        <taxon>Bacillota</taxon>
        <taxon>Bacilli</taxon>
        <taxon>Bacillales</taxon>
        <taxon>Bacillaceae</taxon>
        <taxon>Gracilibacillus</taxon>
    </lineage>
</organism>
<dbReference type="AlphaFoldDB" id="A0A841RIT2"/>
<proteinExistence type="predicted"/>
<gene>
    <name evidence="2" type="ORF">GGQ92_000544</name>
</gene>